<dbReference type="SUPFAM" id="SSF52540">
    <property type="entry name" value="P-loop containing nucleoside triphosphate hydrolases"/>
    <property type="match status" value="2"/>
</dbReference>
<dbReference type="HAMAP" id="MF_00185">
    <property type="entry name" value="IPP_trans"/>
    <property type="match status" value="1"/>
</dbReference>
<name>A0A7W5Z2C1_9HYPH</name>
<comment type="cofactor">
    <cofactor evidence="1 10">
        <name>Mg(2+)</name>
        <dbReference type="ChEBI" id="CHEBI:18420"/>
    </cofactor>
</comment>
<dbReference type="InterPro" id="IPR018022">
    <property type="entry name" value="IPT"/>
</dbReference>
<feature type="site" description="Interaction with substrate tRNA" evidence="10">
    <location>
        <position position="137"/>
    </location>
</feature>
<accession>A0A7W5Z2C1</accession>
<feature type="binding site" evidence="10">
    <location>
        <begin position="24"/>
        <end position="31"/>
    </location>
    <ligand>
        <name>ATP</name>
        <dbReference type="ChEBI" id="CHEBI:30616"/>
    </ligand>
</feature>
<evidence type="ECO:0000256" key="8">
    <source>
        <dbReference type="ARBA" id="ARBA00022842"/>
    </source>
</evidence>
<reference evidence="14 15" key="1">
    <citation type="submission" date="2020-08" db="EMBL/GenBank/DDBJ databases">
        <title>Genomic Encyclopedia of Type Strains, Phase IV (KMG-IV): sequencing the most valuable type-strain genomes for metagenomic binning, comparative biology and taxonomic classification.</title>
        <authorList>
            <person name="Goeker M."/>
        </authorList>
    </citation>
    <scope>NUCLEOTIDE SEQUENCE [LARGE SCALE GENOMIC DNA]</scope>
    <source>
        <strain evidence="14 15">DSM 28760</strain>
    </source>
</reference>
<evidence type="ECO:0000256" key="5">
    <source>
        <dbReference type="ARBA" id="ARBA00022694"/>
    </source>
</evidence>
<dbReference type="NCBIfam" id="TIGR00174">
    <property type="entry name" value="miaA"/>
    <property type="match status" value="1"/>
</dbReference>
<dbReference type="CDD" id="cd02019">
    <property type="entry name" value="NK"/>
    <property type="match status" value="1"/>
</dbReference>
<dbReference type="AlphaFoldDB" id="A0A7W5Z2C1"/>
<evidence type="ECO:0000256" key="13">
    <source>
        <dbReference type="RuleBase" id="RU003785"/>
    </source>
</evidence>
<proteinExistence type="inferred from homology"/>
<evidence type="ECO:0000313" key="15">
    <source>
        <dbReference type="Proteomes" id="UP000537592"/>
    </source>
</evidence>
<keyword evidence="5 10" id="KW-0819">tRNA processing</keyword>
<dbReference type="InterPro" id="IPR039657">
    <property type="entry name" value="Dimethylallyltransferase"/>
</dbReference>
<evidence type="ECO:0000256" key="4">
    <source>
        <dbReference type="ARBA" id="ARBA00022679"/>
    </source>
</evidence>
<evidence type="ECO:0000256" key="10">
    <source>
        <dbReference type="HAMAP-Rule" id="MF_00185"/>
    </source>
</evidence>
<organism evidence="14 15">
    <name type="scientific">Pseudochelatococcus contaminans</name>
    <dbReference type="NCBI Taxonomy" id="1538103"/>
    <lineage>
        <taxon>Bacteria</taxon>
        <taxon>Pseudomonadati</taxon>
        <taxon>Pseudomonadota</taxon>
        <taxon>Alphaproteobacteria</taxon>
        <taxon>Hyphomicrobiales</taxon>
        <taxon>Chelatococcaceae</taxon>
        <taxon>Pseudochelatococcus</taxon>
    </lineage>
</organism>
<comment type="caution">
    <text evidence="14">The sequence shown here is derived from an EMBL/GenBank/DDBJ whole genome shotgun (WGS) entry which is preliminary data.</text>
</comment>
<keyword evidence="8 10" id="KW-0460">Magnesium</keyword>
<feature type="binding site" evidence="10">
    <location>
        <begin position="26"/>
        <end position="31"/>
    </location>
    <ligand>
        <name>substrate</name>
    </ligand>
</feature>
<dbReference type="GO" id="GO:0005524">
    <property type="term" value="F:ATP binding"/>
    <property type="evidence" value="ECO:0007669"/>
    <property type="project" value="UniProtKB-UniRule"/>
</dbReference>
<dbReference type="EC" id="2.5.1.75" evidence="10"/>
<sequence length="310" mass="34146">MSCEPTLIENDARLQGARAILIAGPTASGKSALAIKLANRLGGVVVNADSMQVYADLRTITARPTLDDEATAPHVLYGHVDAAENYSVGRWLVDATAALDRIWQNGRVPIITGGTGLYFKALTEGLSEIPPVPDAVRAEIRTAAEGRDTPMLHADLAVRDPESARRLRPTDRQRILRALEVLAATGKPLASFRQMRRPGPLGNMSVVRYFLAPDRAQVNERIDRRFVAMMAGDALVEVERLAARGLDPALPAMRAHGVPWLIRHMHGEVTVEEAIAGAQADTRHYAKRQFTWFRHQAPDFQWLDWNSADK</sequence>
<comment type="function">
    <text evidence="2 10 12">Catalyzes the transfer of a dimethylallyl group onto the adenine at position 37 in tRNAs that read codons beginning with uridine, leading to the formation of N6-(dimethylallyl)adenosine (i(6)A).</text>
</comment>
<evidence type="ECO:0000256" key="7">
    <source>
        <dbReference type="ARBA" id="ARBA00022840"/>
    </source>
</evidence>
<comment type="similarity">
    <text evidence="3 10 13">Belongs to the IPP transferase family.</text>
</comment>
<dbReference type="InterPro" id="IPR027417">
    <property type="entry name" value="P-loop_NTPase"/>
</dbReference>
<comment type="catalytic activity">
    <reaction evidence="9 10 11">
        <text>adenosine(37) in tRNA + dimethylallyl diphosphate = N(6)-dimethylallyladenosine(37) in tRNA + diphosphate</text>
        <dbReference type="Rhea" id="RHEA:26482"/>
        <dbReference type="Rhea" id="RHEA-COMP:10162"/>
        <dbReference type="Rhea" id="RHEA-COMP:10375"/>
        <dbReference type="ChEBI" id="CHEBI:33019"/>
        <dbReference type="ChEBI" id="CHEBI:57623"/>
        <dbReference type="ChEBI" id="CHEBI:74411"/>
        <dbReference type="ChEBI" id="CHEBI:74415"/>
        <dbReference type="EC" id="2.5.1.75"/>
    </reaction>
</comment>
<dbReference type="Proteomes" id="UP000537592">
    <property type="component" value="Unassembled WGS sequence"/>
</dbReference>
<dbReference type="Pfam" id="PF01715">
    <property type="entry name" value="IPPT"/>
    <property type="match status" value="1"/>
</dbReference>
<dbReference type="PANTHER" id="PTHR11088:SF60">
    <property type="entry name" value="TRNA DIMETHYLALLYLTRANSFERASE"/>
    <property type="match status" value="1"/>
</dbReference>
<keyword evidence="7 10" id="KW-0067">ATP-binding</keyword>
<dbReference type="Gene3D" id="3.40.50.300">
    <property type="entry name" value="P-loop containing nucleotide triphosphate hydrolases"/>
    <property type="match status" value="1"/>
</dbReference>
<evidence type="ECO:0000256" key="11">
    <source>
        <dbReference type="RuleBase" id="RU003783"/>
    </source>
</evidence>
<keyword evidence="4 10" id="KW-0808">Transferase</keyword>
<protein>
    <recommendedName>
        <fullName evidence="10">tRNA dimethylallyltransferase</fullName>
        <ecNumber evidence="10">2.5.1.75</ecNumber>
    </recommendedName>
    <alternativeName>
        <fullName evidence="10">Dimethylallyl diphosphate:tRNA dimethylallyltransferase</fullName>
        <shortName evidence="10">DMAPP:tRNA dimethylallyltransferase</shortName>
        <shortName evidence="10">DMATase</shortName>
    </alternativeName>
    <alternativeName>
        <fullName evidence="10">Isopentenyl-diphosphate:tRNA isopentenyltransferase</fullName>
        <shortName evidence="10">IPP transferase</shortName>
        <shortName evidence="10">IPPT</shortName>
        <shortName evidence="10">IPTase</shortName>
    </alternativeName>
</protein>
<comment type="caution">
    <text evidence="10">Lacks conserved residue(s) required for the propagation of feature annotation.</text>
</comment>
<evidence type="ECO:0000313" key="14">
    <source>
        <dbReference type="EMBL" id="MBB3808532.1"/>
    </source>
</evidence>
<comment type="subunit">
    <text evidence="10">Monomer.</text>
</comment>
<dbReference type="PANTHER" id="PTHR11088">
    <property type="entry name" value="TRNA DIMETHYLALLYLTRANSFERASE"/>
    <property type="match status" value="1"/>
</dbReference>
<dbReference type="Gene3D" id="1.10.20.140">
    <property type="match status" value="1"/>
</dbReference>
<keyword evidence="6 10" id="KW-0547">Nucleotide-binding</keyword>
<feature type="site" description="Interaction with substrate tRNA" evidence="10">
    <location>
        <position position="115"/>
    </location>
</feature>
<dbReference type="GO" id="GO:0052381">
    <property type="term" value="F:tRNA dimethylallyltransferase activity"/>
    <property type="evidence" value="ECO:0007669"/>
    <property type="project" value="UniProtKB-UniRule"/>
</dbReference>
<dbReference type="EMBL" id="JACICC010000001">
    <property type="protein sequence ID" value="MBB3808532.1"/>
    <property type="molecule type" value="Genomic_DNA"/>
</dbReference>
<feature type="region of interest" description="Interaction with substrate tRNA" evidence="10">
    <location>
        <begin position="49"/>
        <end position="52"/>
    </location>
</feature>
<keyword evidence="15" id="KW-1185">Reference proteome</keyword>
<evidence type="ECO:0000256" key="6">
    <source>
        <dbReference type="ARBA" id="ARBA00022741"/>
    </source>
</evidence>
<evidence type="ECO:0000256" key="9">
    <source>
        <dbReference type="ARBA" id="ARBA00049563"/>
    </source>
</evidence>
<feature type="region of interest" description="Interaction with substrate tRNA" evidence="10">
    <location>
        <begin position="173"/>
        <end position="177"/>
    </location>
</feature>
<gene>
    <name evidence="10" type="primary">miaA</name>
    <name evidence="14" type="ORF">FHS81_000586</name>
</gene>
<evidence type="ECO:0000256" key="3">
    <source>
        <dbReference type="ARBA" id="ARBA00005842"/>
    </source>
</evidence>
<evidence type="ECO:0000256" key="2">
    <source>
        <dbReference type="ARBA" id="ARBA00003213"/>
    </source>
</evidence>
<evidence type="ECO:0000256" key="1">
    <source>
        <dbReference type="ARBA" id="ARBA00001946"/>
    </source>
</evidence>
<evidence type="ECO:0000256" key="12">
    <source>
        <dbReference type="RuleBase" id="RU003784"/>
    </source>
</evidence>
<dbReference type="GO" id="GO:0006400">
    <property type="term" value="P:tRNA modification"/>
    <property type="evidence" value="ECO:0007669"/>
    <property type="project" value="TreeGrafter"/>
</dbReference>